<dbReference type="Pfam" id="PF00675">
    <property type="entry name" value="Peptidase_M16"/>
    <property type="match status" value="1"/>
</dbReference>
<evidence type="ECO:0000313" key="6">
    <source>
        <dbReference type="Proteomes" id="UP000824164"/>
    </source>
</evidence>
<dbReference type="PROSITE" id="PS00143">
    <property type="entry name" value="INSULINASE"/>
    <property type="match status" value="1"/>
</dbReference>
<dbReference type="AlphaFoldDB" id="A0A9D1KX63"/>
<dbReference type="InterPro" id="IPR007863">
    <property type="entry name" value="Peptidase_M16_C"/>
</dbReference>
<proteinExistence type="inferred from homology"/>
<dbReference type="GO" id="GO:0046872">
    <property type="term" value="F:metal ion binding"/>
    <property type="evidence" value="ECO:0007669"/>
    <property type="project" value="InterPro"/>
</dbReference>
<comment type="caution">
    <text evidence="5">The sequence shown here is derived from an EMBL/GenBank/DDBJ whole genome shotgun (WGS) entry which is preliminary data.</text>
</comment>
<dbReference type="InterPro" id="IPR050361">
    <property type="entry name" value="MPP/UQCRC_Complex"/>
</dbReference>
<evidence type="ECO:0000313" key="5">
    <source>
        <dbReference type="EMBL" id="HIU03123.1"/>
    </source>
</evidence>
<name>A0A9D1KX63_9FIRM</name>
<protein>
    <submittedName>
        <fullName evidence="5">Insulinase family protein</fullName>
    </submittedName>
</protein>
<dbReference type="SUPFAM" id="SSF63411">
    <property type="entry name" value="LuxS/MPP-like metallohydrolase"/>
    <property type="match status" value="2"/>
</dbReference>
<dbReference type="InterPro" id="IPR001431">
    <property type="entry name" value="Pept_M16_Zn_BS"/>
</dbReference>
<sequence length="422" mass="48175">MIYKKVLRNHITLVMEELPYYRSVSVGVWVRAGSMYETEANNGMAHVIEHMLFKGTKRRSAEMLADEMTALGGNMDAFTCKDCTCYYAKTLDIHLEKVMDLLSDMLLHSRFDGEELKKELGVILDEIDLYEDSPEDLVHEHLQMEVWKDHPLGYLISGDKAVVGHFTREDVLTFFRKFYVGSNMVISIAGHFDRDQAEELAEKYFGELQSGERAQIPEPPIFTPCLWLKEKDMEQNHMTLAFDCCTNISEERYVLTVVNSLLGGNMNSRLFMKIRDLMGLTYSIYSYGSSYETAGLFQIYAAMSPEAAGKVVEEIFREVDRLKTEGFTSRELTVAKAQIQTELIIDSESTYSRMSANGKNSLIFGHVIPLEEELKRIGSVSLEDTQSFVCKYLDKRHCAMSMVGQTRIVDGTFRRKIWGGEV</sequence>
<evidence type="ECO:0000259" key="4">
    <source>
        <dbReference type="Pfam" id="PF05193"/>
    </source>
</evidence>
<organism evidence="5 6">
    <name type="scientific">Candidatus Onthocola gallistercoris</name>
    <dbReference type="NCBI Taxonomy" id="2840876"/>
    <lineage>
        <taxon>Bacteria</taxon>
        <taxon>Bacillati</taxon>
        <taxon>Bacillota</taxon>
        <taxon>Bacilli</taxon>
        <taxon>Candidatus Onthocola</taxon>
    </lineage>
</organism>
<gene>
    <name evidence="5" type="ORF">IAB63_07720</name>
</gene>
<evidence type="ECO:0000256" key="2">
    <source>
        <dbReference type="RuleBase" id="RU004447"/>
    </source>
</evidence>
<feature type="domain" description="Peptidase M16 C-terminal" evidence="4">
    <location>
        <begin position="166"/>
        <end position="338"/>
    </location>
</feature>
<dbReference type="PANTHER" id="PTHR11851:SF49">
    <property type="entry name" value="MITOCHONDRIAL-PROCESSING PEPTIDASE SUBUNIT ALPHA"/>
    <property type="match status" value="1"/>
</dbReference>
<dbReference type="InterPro" id="IPR011765">
    <property type="entry name" value="Pept_M16_N"/>
</dbReference>
<evidence type="ECO:0000256" key="1">
    <source>
        <dbReference type="ARBA" id="ARBA00007261"/>
    </source>
</evidence>
<dbReference type="GO" id="GO:0006508">
    <property type="term" value="P:proteolysis"/>
    <property type="evidence" value="ECO:0007669"/>
    <property type="project" value="InterPro"/>
</dbReference>
<accession>A0A9D1KX63</accession>
<feature type="domain" description="Peptidase M16 N-terminal" evidence="3">
    <location>
        <begin position="14"/>
        <end position="158"/>
    </location>
</feature>
<dbReference type="Proteomes" id="UP000824164">
    <property type="component" value="Unassembled WGS sequence"/>
</dbReference>
<dbReference type="Gene3D" id="3.30.830.10">
    <property type="entry name" value="Metalloenzyme, LuxS/M16 peptidase-like"/>
    <property type="match status" value="2"/>
</dbReference>
<evidence type="ECO:0000259" key="3">
    <source>
        <dbReference type="Pfam" id="PF00675"/>
    </source>
</evidence>
<dbReference type="InterPro" id="IPR011249">
    <property type="entry name" value="Metalloenz_LuxS/M16"/>
</dbReference>
<dbReference type="EMBL" id="DVLT01000046">
    <property type="protein sequence ID" value="HIU03123.1"/>
    <property type="molecule type" value="Genomic_DNA"/>
</dbReference>
<dbReference type="PANTHER" id="PTHR11851">
    <property type="entry name" value="METALLOPROTEASE"/>
    <property type="match status" value="1"/>
</dbReference>
<comment type="similarity">
    <text evidence="1 2">Belongs to the peptidase M16 family.</text>
</comment>
<dbReference type="Pfam" id="PF05193">
    <property type="entry name" value="Peptidase_M16_C"/>
    <property type="match status" value="1"/>
</dbReference>
<reference evidence="5" key="1">
    <citation type="submission" date="2020-10" db="EMBL/GenBank/DDBJ databases">
        <authorList>
            <person name="Gilroy R."/>
        </authorList>
    </citation>
    <scope>NUCLEOTIDE SEQUENCE</scope>
    <source>
        <strain evidence="5">CHK187-14744</strain>
    </source>
</reference>
<reference evidence="5" key="2">
    <citation type="journal article" date="2021" name="PeerJ">
        <title>Extensive microbial diversity within the chicken gut microbiome revealed by metagenomics and culture.</title>
        <authorList>
            <person name="Gilroy R."/>
            <person name="Ravi A."/>
            <person name="Getino M."/>
            <person name="Pursley I."/>
            <person name="Horton D.L."/>
            <person name="Alikhan N.F."/>
            <person name="Baker D."/>
            <person name="Gharbi K."/>
            <person name="Hall N."/>
            <person name="Watson M."/>
            <person name="Adriaenssens E.M."/>
            <person name="Foster-Nyarko E."/>
            <person name="Jarju S."/>
            <person name="Secka A."/>
            <person name="Antonio M."/>
            <person name="Oren A."/>
            <person name="Chaudhuri R.R."/>
            <person name="La Ragione R."/>
            <person name="Hildebrand F."/>
            <person name="Pallen M.J."/>
        </authorList>
    </citation>
    <scope>NUCLEOTIDE SEQUENCE</scope>
    <source>
        <strain evidence="5">CHK187-14744</strain>
    </source>
</reference>
<dbReference type="GO" id="GO:0004222">
    <property type="term" value="F:metalloendopeptidase activity"/>
    <property type="evidence" value="ECO:0007669"/>
    <property type="project" value="InterPro"/>
</dbReference>